<accession>A0A0A8XUJ3</accession>
<sequence length="32" mass="3550">MVAATRASVTNLSHRRLQTIQKPEGKISRSRG</sequence>
<name>A0A0A8XUJ3_ARUDO</name>
<feature type="compositionally biased region" description="Basic and acidic residues" evidence="1">
    <location>
        <begin position="23"/>
        <end position="32"/>
    </location>
</feature>
<dbReference type="AlphaFoldDB" id="A0A0A8XUJ3"/>
<proteinExistence type="predicted"/>
<reference evidence="2" key="1">
    <citation type="submission" date="2014-09" db="EMBL/GenBank/DDBJ databases">
        <authorList>
            <person name="Magalhaes I.L.F."/>
            <person name="Oliveira U."/>
            <person name="Santos F.R."/>
            <person name="Vidigal T.H.D.A."/>
            <person name="Brescovit A.D."/>
            <person name="Santos A.J."/>
        </authorList>
    </citation>
    <scope>NUCLEOTIDE SEQUENCE</scope>
    <source>
        <tissue evidence="2">Shoot tissue taken approximately 20 cm above the soil surface</tissue>
    </source>
</reference>
<feature type="region of interest" description="Disordered" evidence="1">
    <location>
        <begin position="1"/>
        <end position="32"/>
    </location>
</feature>
<evidence type="ECO:0000313" key="2">
    <source>
        <dbReference type="EMBL" id="JAD16433.1"/>
    </source>
</evidence>
<organism evidence="2">
    <name type="scientific">Arundo donax</name>
    <name type="common">Giant reed</name>
    <name type="synonym">Donax arundinaceus</name>
    <dbReference type="NCBI Taxonomy" id="35708"/>
    <lineage>
        <taxon>Eukaryota</taxon>
        <taxon>Viridiplantae</taxon>
        <taxon>Streptophyta</taxon>
        <taxon>Embryophyta</taxon>
        <taxon>Tracheophyta</taxon>
        <taxon>Spermatophyta</taxon>
        <taxon>Magnoliopsida</taxon>
        <taxon>Liliopsida</taxon>
        <taxon>Poales</taxon>
        <taxon>Poaceae</taxon>
        <taxon>PACMAD clade</taxon>
        <taxon>Arundinoideae</taxon>
        <taxon>Arundineae</taxon>
        <taxon>Arundo</taxon>
    </lineage>
</organism>
<evidence type="ECO:0000256" key="1">
    <source>
        <dbReference type="SAM" id="MobiDB-lite"/>
    </source>
</evidence>
<dbReference type="EMBL" id="GBRH01281462">
    <property type="protein sequence ID" value="JAD16433.1"/>
    <property type="molecule type" value="Transcribed_RNA"/>
</dbReference>
<reference evidence="2" key="2">
    <citation type="journal article" date="2015" name="Data Brief">
        <title>Shoot transcriptome of the giant reed, Arundo donax.</title>
        <authorList>
            <person name="Barrero R.A."/>
            <person name="Guerrero F.D."/>
            <person name="Moolhuijzen P."/>
            <person name="Goolsby J.A."/>
            <person name="Tidwell J."/>
            <person name="Bellgard S.E."/>
            <person name="Bellgard M.I."/>
        </authorList>
    </citation>
    <scope>NUCLEOTIDE SEQUENCE</scope>
    <source>
        <tissue evidence="2">Shoot tissue taken approximately 20 cm above the soil surface</tissue>
    </source>
</reference>
<protein>
    <submittedName>
        <fullName evidence="2">Uncharacterized protein</fullName>
    </submittedName>
</protein>